<dbReference type="AlphaFoldDB" id="A0A7W7FUQ1"/>
<comment type="caution">
    <text evidence="2">The sequence shown here is derived from an EMBL/GenBank/DDBJ whole genome shotgun (WGS) entry which is preliminary data.</text>
</comment>
<dbReference type="Proteomes" id="UP000533598">
    <property type="component" value="Unassembled WGS sequence"/>
</dbReference>
<dbReference type="InterPro" id="IPR036259">
    <property type="entry name" value="MFS_trans_sf"/>
</dbReference>
<protein>
    <submittedName>
        <fullName evidence="2">Dipeptide/tripeptide permease</fullName>
    </submittedName>
</protein>
<evidence type="ECO:0000313" key="2">
    <source>
        <dbReference type="EMBL" id="MBB4677678.1"/>
    </source>
</evidence>
<keyword evidence="1" id="KW-1133">Transmembrane helix</keyword>
<keyword evidence="1" id="KW-0472">Membrane</keyword>
<reference evidence="2 3" key="1">
    <citation type="submission" date="2020-08" db="EMBL/GenBank/DDBJ databases">
        <title>Sequencing the genomes of 1000 actinobacteria strains.</title>
        <authorList>
            <person name="Klenk H.-P."/>
        </authorList>
    </citation>
    <scope>NUCLEOTIDE SEQUENCE [LARGE SCALE GENOMIC DNA]</scope>
    <source>
        <strain evidence="2 3">DSM 44230</strain>
    </source>
</reference>
<accession>A0A7W7FUQ1</accession>
<feature type="transmembrane region" description="Helical" evidence="1">
    <location>
        <begin position="45"/>
        <end position="72"/>
    </location>
</feature>
<keyword evidence="1" id="KW-0812">Transmembrane</keyword>
<keyword evidence="3" id="KW-1185">Reference proteome</keyword>
<name>A0A7W7FUQ1_9PSEU</name>
<proteinExistence type="predicted"/>
<feature type="transmembrane region" description="Helical" evidence="1">
    <location>
        <begin position="21"/>
        <end position="39"/>
    </location>
</feature>
<sequence>MFLASVGGAWVADRLLGADRTVFYGGLAVLLGHLALASLPGPPGVAAGLLLLVLGSGGLTPNTTALGALLLASGGWVRRLMHGVH</sequence>
<organism evidence="2 3">
    <name type="scientific">Crossiella cryophila</name>
    <dbReference type="NCBI Taxonomy" id="43355"/>
    <lineage>
        <taxon>Bacteria</taxon>
        <taxon>Bacillati</taxon>
        <taxon>Actinomycetota</taxon>
        <taxon>Actinomycetes</taxon>
        <taxon>Pseudonocardiales</taxon>
        <taxon>Pseudonocardiaceae</taxon>
        <taxon>Crossiella</taxon>
    </lineage>
</organism>
<gene>
    <name evidence="2" type="ORF">HNR67_003796</name>
</gene>
<evidence type="ECO:0000313" key="3">
    <source>
        <dbReference type="Proteomes" id="UP000533598"/>
    </source>
</evidence>
<dbReference type="Gene3D" id="1.20.1250.20">
    <property type="entry name" value="MFS general substrate transporter like domains"/>
    <property type="match status" value="1"/>
</dbReference>
<dbReference type="EMBL" id="JACHMH010000001">
    <property type="protein sequence ID" value="MBB4677678.1"/>
    <property type="molecule type" value="Genomic_DNA"/>
</dbReference>
<dbReference type="RefSeq" id="WP_185003594.1">
    <property type="nucleotide sequence ID" value="NZ_BAAAUI010000023.1"/>
</dbReference>
<evidence type="ECO:0000256" key="1">
    <source>
        <dbReference type="SAM" id="Phobius"/>
    </source>
</evidence>